<feature type="non-terminal residue" evidence="1">
    <location>
        <position position="1"/>
    </location>
</feature>
<dbReference type="AlphaFoldDB" id="A0A383ASM4"/>
<protein>
    <submittedName>
        <fullName evidence="1">Uncharacterized protein</fullName>
    </submittedName>
</protein>
<sequence length="35" mass="3990">GFSHRLQGGPAGFQVYGRKPKCDNHLRLRQLLLII</sequence>
<evidence type="ECO:0000313" key="1">
    <source>
        <dbReference type="EMBL" id="SVE10138.1"/>
    </source>
</evidence>
<reference evidence="1" key="1">
    <citation type="submission" date="2018-05" db="EMBL/GenBank/DDBJ databases">
        <authorList>
            <person name="Lanie J.A."/>
            <person name="Ng W.-L."/>
            <person name="Kazmierczak K.M."/>
            <person name="Andrzejewski T.M."/>
            <person name="Davidsen T.M."/>
            <person name="Wayne K.J."/>
            <person name="Tettelin H."/>
            <person name="Glass J.I."/>
            <person name="Rusch D."/>
            <person name="Podicherti R."/>
            <person name="Tsui H.-C.T."/>
            <person name="Winkler M.E."/>
        </authorList>
    </citation>
    <scope>NUCLEOTIDE SEQUENCE</scope>
</reference>
<proteinExistence type="predicted"/>
<name>A0A383ASM4_9ZZZZ</name>
<organism evidence="1">
    <name type="scientific">marine metagenome</name>
    <dbReference type="NCBI Taxonomy" id="408172"/>
    <lineage>
        <taxon>unclassified sequences</taxon>
        <taxon>metagenomes</taxon>
        <taxon>ecological metagenomes</taxon>
    </lineage>
</organism>
<accession>A0A383ASM4</accession>
<feature type="non-terminal residue" evidence="1">
    <location>
        <position position="35"/>
    </location>
</feature>
<gene>
    <name evidence="1" type="ORF">METZ01_LOCUS462992</name>
</gene>
<dbReference type="EMBL" id="UINC01194179">
    <property type="protein sequence ID" value="SVE10138.1"/>
    <property type="molecule type" value="Genomic_DNA"/>
</dbReference>